<dbReference type="PROSITE" id="PS50297">
    <property type="entry name" value="ANK_REP_REGION"/>
    <property type="match status" value="2"/>
</dbReference>
<dbReference type="Pfam" id="PF12796">
    <property type="entry name" value="Ank_2"/>
    <property type="match status" value="2"/>
</dbReference>
<dbReference type="SUPFAM" id="SSF48403">
    <property type="entry name" value="Ankyrin repeat"/>
    <property type="match status" value="2"/>
</dbReference>
<dbReference type="Gene3D" id="3.40.50.1580">
    <property type="entry name" value="Nucleoside phosphorylase domain"/>
    <property type="match status" value="1"/>
</dbReference>
<dbReference type="SMART" id="SM00248">
    <property type="entry name" value="ANK"/>
    <property type="match status" value="10"/>
</dbReference>
<dbReference type="Gene3D" id="1.25.40.20">
    <property type="entry name" value="Ankyrin repeat-containing domain"/>
    <property type="match status" value="3"/>
</dbReference>
<feature type="domain" description="Nucleoside phosphorylase" evidence="3">
    <location>
        <begin position="14"/>
        <end position="289"/>
    </location>
</feature>
<feature type="repeat" description="ANK" evidence="2">
    <location>
        <begin position="1026"/>
        <end position="1058"/>
    </location>
</feature>
<proteinExistence type="predicted"/>
<reference evidence="6 7" key="1">
    <citation type="submission" date="2024-07" db="EMBL/GenBank/DDBJ databases">
        <title>Section-level genome sequencing and comparative genomics of Aspergillus sections Usti and Cavernicolus.</title>
        <authorList>
            <consortium name="Lawrence Berkeley National Laboratory"/>
            <person name="Nybo J.L."/>
            <person name="Vesth T.C."/>
            <person name="Theobald S."/>
            <person name="Frisvad J.C."/>
            <person name="Larsen T.O."/>
            <person name="Kjaerboelling I."/>
            <person name="Rothschild-Mancinelli K."/>
            <person name="Lyhne E.K."/>
            <person name="Kogle M.E."/>
            <person name="Barry K."/>
            <person name="Clum A."/>
            <person name="Na H."/>
            <person name="Ledsgaard L."/>
            <person name="Lin J."/>
            <person name="Lipzen A."/>
            <person name="Kuo A."/>
            <person name="Riley R."/>
            <person name="Mondo S."/>
            <person name="LaButti K."/>
            <person name="Haridas S."/>
            <person name="Pangalinan J."/>
            <person name="Salamov A.A."/>
            <person name="Simmons B.A."/>
            <person name="Magnuson J.K."/>
            <person name="Chen J."/>
            <person name="Drula E."/>
            <person name="Henrissat B."/>
            <person name="Wiebenga A."/>
            <person name="Lubbers R.J."/>
            <person name="Gomes A.C."/>
            <person name="Macurrencykelacurrency M.R."/>
            <person name="Stajich J."/>
            <person name="Grigoriev I.V."/>
            <person name="Mortensen U.H."/>
            <person name="De vries R.P."/>
            <person name="Baker S.E."/>
            <person name="Andersen M.R."/>
        </authorList>
    </citation>
    <scope>NUCLEOTIDE SEQUENCE [LARGE SCALE GENOMIC DNA]</scope>
    <source>
        <strain evidence="6 7">CBS 756.74</strain>
    </source>
</reference>
<feature type="domain" description="Nephrocystin 3-like N-terminal" evidence="5">
    <location>
        <begin position="380"/>
        <end position="549"/>
    </location>
</feature>
<dbReference type="EMBL" id="JBFXLR010000001">
    <property type="protein sequence ID" value="KAL2861769.1"/>
    <property type="molecule type" value="Genomic_DNA"/>
</dbReference>
<dbReference type="InterPro" id="IPR053137">
    <property type="entry name" value="NLR-like"/>
</dbReference>
<dbReference type="InterPro" id="IPR002110">
    <property type="entry name" value="Ankyrin_rpt"/>
</dbReference>
<dbReference type="InterPro" id="IPR054471">
    <property type="entry name" value="GPIID_WHD"/>
</dbReference>
<organism evidence="6 7">
    <name type="scientific">Aspergillus pseudodeflectus</name>
    <dbReference type="NCBI Taxonomy" id="176178"/>
    <lineage>
        <taxon>Eukaryota</taxon>
        <taxon>Fungi</taxon>
        <taxon>Dikarya</taxon>
        <taxon>Ascomycota</taxon>
        <taxon>Pezizomycotina</taxon>
        <taxon>Eurotiomycetes</taxon>
        <taxon>Eurotiomycetidae</taxon>
        <taxon>Eurotiales</taxon>
        <taxon>Aspergillaceae</taxon>
        <taxon>Aspergillus</taxon>
        <taxon>Aspergillus subgen. Nidulantes</taxon>
    </lineage>
</organism>
<evidence type="ECO:0000256" key="1">
    <source>
        <dbReference type="ARBA" id="ARBA00022737"/>
    </source>
</evidence>
<name>A0ABR4LB52_9EURO</name>
<evidence type="ECO:0008006" key="8">
    <source>
        <dbReference type="Google" id="ProtNLM"/>
    </source>
</evidence>
<evidence type="ECO:0000313" key="7">
    <source>
        <dbReference type="Proteomes" id="UP001610444"/>
    </source>
</evidence>
<dbReference type="RefSeq" id="XP_070905859.1">
    <property type="nucleotide sequence ID" value="XM_071043909.1"/>
</dbReference>
<dbReference type="InterPro" id="IPR000845">
    <property type="entry name" value="Nucleoside_phosphorylase_d"/>
</dbReference>
<dbReference type="PANTHER" id="PTHR46082">
    <property type="entry name" value="ATP/GTP-BINDING PROTEIN-RELATED"/>
    <property type="match status" value="1"/>
</dbReference>
<dbReference type="PANTHER" id="PTHR46082:SF11">
    <property type="entry name" value="AAA+ ATPASE DOMAIN-CONTAINING PROTEIN-RELATED"/>
    <property type="match status" value="1"/>
</dbReference>
<comment type="caution">
    <text evidence="6">The sequence shown here is derived from an EMBL/GenBank/DDBJ whole genome shotgun (WGS) entry which is preliminary data.</text>
</comment>
<dbReference type="Pfam" id="PF22939">
    <property type="entry name" value="WHD_GPIID"/>
    <property type="match status" value="1"/>
</dbReference>
<dbReference type="Pfam" id="PF01048">
    <property type="entry name" value="PNP_UDP_1"/>
    <property type="match status" value="1"/>
</dbReference>
<sequence>MRQAKRLQHNSYTVGWICALPLEMAAAKAMLDERHEQLPQSSRDGNSYGLGKIFGHNIVIACLPSGQYGTEAAATVSAQMWSTFPCIQLSLMVGVGGGVPTDIDIRLGDVVVSKPTGLYGGVFQYDQGKTMPNGKFKHTGSLNRPPQKLLAAVADLQSDHMMGTSRIPEFFLEVKTRYPNMSDFLHPTGEDCLFQADYNHEHEGQSCDNCDRTKIIVRDPRPSRSPRIHYGLITSGSQVMKDASCRDHLAKEHGIICFEMEAAGVMNNSPCLVIRGVCDYADSHKNKGWQCYAALAAAAYAKELLAVMQDETRVGESNISGDASDNRPHDDTARFFLLSQRPEWQIVQHDGSTLYNIFDKLSSYDPVRVCRNFLDRKCPNTASWISNNVTFKEWLSQDGHPCLWLTGKIGCGKTFVTSSIIQKLETSQQQSTTLVAHFFYSHTDRTRLKAIDVFESYTKQILGYLARSKYRCPEQIVTSLKRLYGPSKWPLSLTEMVKDVFFPVCRWAPNAIFIVDGLDECERPDAIQVLDIFRVMTSEMKTRILISGREGLEVAQLVSATSTIIIANHGNGSDILRFIDWRMEEKMRHRTLSDDPNLLREIRQRLAERADQMFLWVSLQLDMMWEECYTDFDIKRSLENLPKDLSETYRRCIDRINQKHSGLAYKMLFWVCVATKPFTMPQMQEALAMDHKTGLSEPENLMPAREVLKLCSHLVIQDTDGKLRPTHYSVNQFLEEASGTTNTTSWADRTLATAKVELGQLCVVHLLSPIYQRAVQRYQKADDLTDGRGVLGTIQKHVPYAWLLRPSSSRSKPLKIPWPPNVQSTTTVMKPPKFFSFARDNWVPLMDWIDNTSKFYDKFRAIALENSFTWRVHPWESIGDSFGSHMVGLLGWAIANKHSPLFELMRDPASPKLRRDVFNIPLYHYNNVPLLHLAARTDFITAVEELVRLSKPRLLDHKKRLAIHHAAEAGSVMAMNVLLQSMEPYINVQDNDGQSPLHLAACSNCYAIVDALLNCSEIRINPLDIRRRTPLFYALENSGTAVVEALLYREAHVNSRDAAGRTPVFVAAAKLNDRALELLVEQGADVHALDKDGYQPMHFAVSSCLQLGSHEIGRGRTTAALIKSIKDVNNSALKCLLQVGANPDGDKYTHEVPIIVAVQVGNCDAVDLLTKAGGAIDTYNDALNHTPLSLAYHLGHHDIVETLRRRGATMEYRLILQAVRLGQLDVVRLLVDETTEAVTLACFQDHPEVITSLFRECRVRSDIIVSTLLNHNETLAKCVLKRLSKSDYQPSQLLLAIAAGSGAVHVVHSLLDTIAEPDSTALVAAISMRFVPTIQVLLERGAPIGLRALECALESGLIEVAATLVNYGAALEQVYFDPPERGHARKDTIDETRGKYDLYRNVEDLIRS</sequence>
<evidence type="ECO:0000259" key="4">
    <source>
        <dbReference type="Pfam" id="PF22939"/>
    </source>
</evidence>
<dbReference type="InterPro" id="IPR056884">
    <property type="entry name" value="NPHP3-like_N"/>
</dbReference>
<keyword evidence="2" id="KW-0040">ANK repeat</keyword>
<dbReference type="InterPro" id="IPR036770">
    <property type="entry name" value="Ankyrin_rpt-contain_sf"/>
</dbReference>
<feature type="repeat" description="ANK" evidence="2">
    <location>
        <begin position="992"/>
        <end position="1014"/>
    </location>
</feature>
<dbReference type="Gene3D" id="3.40.50.300">
    <property type="entry name" value="P-loop containing nucleotide triphosphate hydrolases"/>
    <property type="match status" value="1"/>
</dbReference>
<dbReference type="Pfam" id="PF24883">
    <property type="entry name" value="NPHP3_N"/>
    <property type="match status" value="1"/>
</dbReference>
<keyword evidence="7" id="KW-1185">Reference proteome</keyword>
<evidence type="ECO:0000256" key="2">
    <source>
        <dbReference type="PROSITE-ProRule" id="PRU00023"/>
    </source>
</evidence>
<dbReference type="SUPFAM" id="SSF53167">
    <property type="entry name" value="Purine and uridine phosphorylases"/>
    <property type="match status" value="1"/>
</dbReference>
<evidence type="ECO:0000259" key="3">
    <source>
        <dbReference type="Pfam" id="PF01048"/>
    </source>
</evidence>
<feature type="domain" description="GPI inositol-deacylase winged helix" evidence="4">
    <location>
        <begin position="661"/>
        <end position="736"/>
    </location>
</feature>
<dbReference type="InterPro" id="IPR027417">
    <property type="entry name" value="P-loop_NTPase"/>
</dbReference>
<keyword evidence="1" id="KW-0677">Repeat</keyword>
<protein>
    <recommendedName>
        <fullName evidence="8">Ankyrin repeat-containing domain protein</fullName>
    </recommendedName>
</protein>
<feature type="repeat" description="ANK" evidence="2">
    <location>
        <begin position="1059"/>
        <end position="1091"/>
    </location>
</feature>
<accession>A0ABR4LB52</accession>
<evidence type="ECO:0000259" key="5">
    <source>
        <dbReference type="Pfam" id="PF24883"/>
    </source>
</evidence>
<dbReference type="GeneID" id="98159073"/>
<dbReference type="PROSITE" id="PS50088">
    <property type="entry name" value="ANK_REPEAT"/>
    <property type="match status" value="3"/>
</dbReference>
<evidence type="ECO:0000313" key="6">
    <source>
        <dbReference type="EMBL" id="KAL2861769.1"/>
    </source>
</evidence>
<dbReference type="SUPFAM" id="SSF52540">
    <property type="entry name" value="P-loop containing nucleoside triphosphate hydrolases"/>
    <property type="match status" value="1"/>
</dbReference>
<gene>
    <name evidence="6" type="ORF">BJX68DRAFT_260576</name>
</gene>
<dbReference type="InterPro" id="IPR035994">
    <property type="entry name" value="Nucleoside_phosphorylase_sf"/>
</dbReference>
<dbReference type="Proteomes" id="UP001610444">
    <property type="component" value="Unassembled WGS sequence"/>
</dbReference>